<gene>
    <name evidence="2" type="ORF">BJ508DRAFT_335250</name>
</gene>
<proteinExistence type="predicted"/>
<evidence type="ECO:0000313" key="3">
    <source>
        <dbReference type="Proteomes" id="UP000275078"/>
    </source>
</evidence>
<evidence type="ECO:0000313" key="2">
    <source>
        <dbReference type="EMBL" id="RPA72212.1"/>
    </source>
</evidence>
<protein>
    <submittedName>
        <fullName evidence="2">Uncharacterized protein</fullName>
    </submittedName>
</protein>
<dbReference type="EMBL" id="ML119872">
    <property type="protein sequence ID" value="RPA72212.1"/>
    <property type="molecule type" value="Genomic_DNA"/>
</dbReference>
<reference evidence="2 3" key="1">
    <citation type="journal article" date="2018" name="Nat. Ecol. Evol.">
        <title>Pezizomycetes genomes reveal the molecular basis of ectomycorrhizal truffle lifestyle.</title>
        <authorList>
            <person name="Murat C."/>
            <person name="Payen T."/>
            <person name="Noel B."/>
            <person name="Kuo A."/>
            <person name="Morin E."/>
            <person name="Chen J."/>
            <person name="Kohler A."/>
            <person name="Krizsan K."/>
            <person name="Balestrini R."/>
            <person name="Da Silva C."/>
            <person name="Montanini B."/>
            <person name="Hainaut M."/>
            <person name="Levati E."/>
            <person name="Barry K.W."/>
            <person name="Belfiori B."/>
            <person name="Cichocki N."/>
            <person name="Clum A."/>
            <person name="Dockter R.B."/>
            <person name="Fauchery L."/>
            <person name="Guy J."/>
            <person name="Iotti M."/>
            <person name="Le Tacon F."/>
            <person name="Lindquist E.A."/>
            <person name="Lipzen A."/>
            <person name="Malagnac F."/>
            <person name="Mello A."/>
            <person name="Molinier V."/>
            <person name="Miyauchi S."/>
            <person name="Poulain J."/>
            <person name="Riccioni C."/>
            <person name="Rubini A."/>
            <person name="Sitrit Y."/>
            <person name="Splivallo R."/>
            <person name="Traeger S."/>
            <person name="Wang M."/>
            <person name="Zifcakova L."/>
            <person name="Wipf D."/>
            <person name="Zambonelli A."/>
            <person name="Paolocci F."/>
            <person name="Nowrousian M."/>
            <person name="Ottonello S."/>
            <person name="Baldrian P."/>
            <person name="Spatafora J.W."/>
            <person name="Henrissat B."/>
            <person name="Nagy L.G."/>
            <person name="Aury J.M."/>
            <person name="Wincker P."/>
            <person name="Grigoriev I.V."/>
            <person name="Bonfante P."/>
            <person name="Martin F.M."/>
        </authorList>
    </citation>
    <scope>NUCLEOTIDE SEQUENCE [LARGE SCALE GENOMIC DNA]</scope>
    <source>
        <strain evidence="2 3">RN42</strain>
    </source>
</reference>
<name>A0A3N4HD06_ASCIM</name>
<feature type="compositionally biased region" description="Basic and acidic residues" evidence="1">
    <location>
        <begin position="124"/>
        <end position="136"/>
    </location>
</feature>
<feature type="region of interest" description="Disordered" evidence="1">
    <location>
        <begin position="120"/>
        <end position="141"/>
    </location>
</feature>
<accession>A0A3N4HD06</accession>
<sequence length="626" mass="72254">MKTVTILPDQHPRQRSAIAHNDALPAASFPKLPPELHLNISSNGLSLDTFHALQLTCRNLFRSYHPSFNQFYPDALLEGLPYKIKARLFDNQFSFASYGGFSQSAEEYSALEIKRKKNAAPWRTETERPAKEHRASISDSAGAQRRAIHKMADVLYSWDAATLARFMVHWEIESTTIEELCDRPGPNNEKRPHIQFRKNRWYKEALDRFRHGLVLRALRRANTSGGEGDIEYLEILLKDFAPDSYRNDEKYRMQKKNRVEAAIELGRSRSMDIINIFLRHYYSLNEWFPFEGHPLIKACADNDLEFVSFLIDDVNVLYKGHYADPDKQLFHQRAMCAAMKIPITFSPKFDGVSWQEGKDTNQEWEAAFEDLVETMLAIVKFFYQSSRVDWTSLQTHTISAIMNSSTFHSPNCLNTSAPNHIANKYTWLLIERIVDYLMLEAQIIATSKLLDGKDWPIMKWAIIFAVRPTAHPKEKEIAFRIISTMTKIGLFIDWEAAIESPQEQPFFGIDSHLRQLYLADTQADNMSKISSHLASTKRRQNYPPLLTIQERWGDRWEEIERMCKLGQEVYARELAGIDFSDVCPGCGEVHAAGRISGGPEKWEETVYEGEERGKFGEDPYPVSYWE</sequence>
<organism evidence="2 3">
    <name type="scientific">Ascobolus immersus RN42</name>
    <dbReference type="NCBI Taxonomy" id="1160509"/>
    <lineage>
        <taxon>Eukaryota</taxon>
        <taxon>Fungi</taxon>
        <taxon>Dikarya</taxon>
        <taxon>Ascomycota</taxon>
        <taxon>Pezizomycotina</taxon>
        <taxon>Pezizomycetes</taxon>
        <taxon>Pezizales</taxon>
        <taxon>Ascobolaceae</taxon>
        <taxon>Ascobolus</taxon>
    </lineage>
</organism>
<evidence type="ECO:0000256" key="1">
    <source>
        <dbReference type="SAM" id="MobiDB-lite"/>
    </source>
</evidence>
<keyword evidence="3" id="KW-1185">Reference proteome</keyword>
<dbReference type="Proteomes" id="UP000275078">
    <property type="component" value="Unassembled WGS sequence"/>
</dbReference>
<dbReference type="AlphaFoldDB" id="A0A3N4HD06"/>